<dbReference type="InterPro" id="IPR003598">
    <property type="entry name" value="Ig_sub2"/>
</dbReference>
<dbReference type="SMART" id="SM00408">
    <property type="entry name" value="IGc2"/>
    <property type="match status" value="1"/>
</dbReference>
<dbReference type="PROSITE" id="PS50853">
    <property type="entry name" value="FN3"/>
    <property type="match status" value="1"/>
</dbReference>
<keyword evidence="1" id="KW-1133">Transmembrane helix</keyword>
<dbReference type="InterPro" id="IPR003961">
    <property type="entry name" value="FN3_dom"/>
</dbReference>
<feature type="signal peptide" evidence="2">
    <location>
        <begin position="1"/>
        <end position="22"/>
    </location>
</feature>
<evidence type="ECO:0000313" key="5">
    <source>
        <dbReference type="EMBL" id="KAL0272198.1"/>
    </source>
</evidence>
<dbReference type="EMBL" id="JARGDH010000003">
    <property type="protein sequence ID" value="KAL0272198.1"/>
    <property type="molecule type" value="Genomic_DNA"/>
</dbReference>
<gene>
    <name evidence="5" type="ORF">PYX00_005271</name>
</gene>
<dbReference type="InterPro" id="IPR003599">
    <property type="entry name" value="Ig_sub"/>
</dbReference>
<feature type="domain" description="Fibronectin type-III" evidence="4">
    <location>
        <begin position="131"/>
        <end position="232"/>
    </location>
</feature>
<dbReference type="InterPro" id="IPR007110">
    <property type="entry name" value="Ig-like_dom"/>
</dbReference>
<feature type="transmembrane region" description="Helical" evidence="1">
    <location>
        <begin position="250"/>
        <end position="274"/>
    </location>
</feature>
<evidence type="ECO:0000259" key="3">
    <source>
        <dbReference type="PROSITE" id="PS50835"/>
    </source>
</evidence>
<keyword evidence="1" id="KW-0472">Membrane</keyword>
<comment type="caution">
    <text evidence="5">The sequence shown here is derived from an EMBL/GenBank/DDBJ whole genome shotgun (WGS) entry which is preliminary data.</text>
</comment>
<feature type="chain" id="PRO_5043565201" evidence="2">
    <location>
        <begin position="23"/>
        <end position="338"/>
    </location>
</feature>
<protein>
    <submittedName>
        <fullName evidence="5">Uncharacterized protein</fullName>
    </submittedName>
</protein>
<accession>A0AAW2HQM9</accession>
<evidence type="ECO:0000256" key="1">
    <source>
        <dbReference type="SAM" id="Phobius"/>
    </source>
</evidence>
<evidence type="ECO:0000256" key="2">
    <source>
        <dbReference type="SAM" id="SignalP"/>
    </source>
</evidence>
<dbReference type="AlphaFoldDB" id="A0AAW2HQM9"/>
<organism evidence="5">
    <name type="scientific">Menopon gallinae</name>
    <name type="common">poultry shaft louse</name>
    <dbReference type="NCBI Taxonomy" id="328185"/>
    <lineage>
        <taxon>Eukaryota</taxon>
        <taxon>Metazoa</taxon>
        <taxon>Ecdysozoa</taxon>
        <taxon>Arthropoda</taxon>
        <taxon>Hexapoda</taxon>
        <taxon>Insecta</taxon>
        <taxon>Pterygota</taxon>
        <taxon>Neoptera</taxon>
        <taxon>Paraneoptera</taxon>
        <taxon>Psocodea</taxon>
        <taxon>Troctomorpha</taxon>
        <taxon>Phthiraptera</taxon>
        <taxon>Amblycera</taxon>
        <taxon>Menoponidae</taxon>
        <taxon>Menopon</taxon>
    </lineage>
</organism>
<dbReference type="Pfam" id="PF00047">
    <property type="entry name" value="ig"/>
    <property type="match status" value="1"/>
</dbReference>
<keyword evidence="2" id="KW-0732">Signal</keyword>
<dbReference type="SMART" id="SM00060">
    <property type="entry name" value="FN3"/>
    <property type="match status" value="1"/>
</dbReference>
<dbReference type="CDD" id="cd00063">
    <property type="entry name" value="FN3"/>
    <property type="match status" value="1"/>
</dbReference>
<dbReference type="InterPro" id="IPR013783">
    <property type="entry name" value="Ig-like_fold"/>
</dbReference>
<dbReference type="SMART" id="SM00409">
    <property type="entry name" value="IG"/>
    <property type="match status" value="1"/>
</dbReference>
<dbReference type="PROSITE" id="PS50835">
    <property type="entry name" value="IG_LIKE"/>
    <property type="match status" value="1"/>
</dbReference>
<dbReference type="Gene3D" id="2.60.40.10">
    <property type="entry name" value="Immunoglobulins"/>
    <property type="match status" value="2"/>
</dbReference>
<sequence>MVIRKIFKIFLLIVINEGLGSANSDEFGERHVDVGENITLPCDGRPGDSGSFNGGSVMWVYKGREERQISRLKILSNGSLSLEKVNKEDTGEYSCRLEDQGSLQSDAILGREFVDSDLIRSKYKLFVRTPPPALINVTVQPSTVLALLLWEVDDTGGYDISHFSARYRLKYSDPEDDWHDVIPKRISPTARQIDVYHLSPNSTYTFQIWAANHLGDGEVTEIDGTTDHALEEIELARHLLEGAENFDTRVWVVAVAVVMGTLFMLSAGTCYLLCKEYNFSPLSGDDQEVIELVPNIILNPGFYDADIRSERLYELDENCSDQTPMKVNNNSVIQPIRL</sequence>
<name>A0AAW2HQM9_9NEOP</name>
<proteinExistence type="predicted"/>
<dbReference type="InterPro" id="IPR036116">
    <property type="entry name" value="FN3_sf"/>
</dbReference>
<dbReference type="InterPro" id="IPR013151">
    <property type="entry name" value="Immunoglobulin_dom"/>
</dbReference>
<evidence type="ECO:0000259" key="4">
    <source>
        <dbReference type="PROSITE" id="PS50853"/>
    </source>
</evidence>
<reference evidence="5" key="1">
    <citation type="journal article" date="2024" name="Gigascience">
        <title>Chromosome-level genome of the poultry shaft louse Menopon gallinae provides insight into the host-switching and adaptive evolution of parasitic lice.</title>
        <authorList>
            <person name="Xu Y."/>
            <person name="Ma L."/>
            <person name="Liu S."/>
            <person name="Liang Y."/>
            <person name="Liu Q."/>
            <person name="He Z."/>
            <person name="Tian L."/>
            <person name="Duan Y."/>
            <person name="Cai W."/>
            <person name="Li H."/>
            <person name="Song F."/>
        </authorList>
    </citation>
    <scope>NUCLEOTIDE SEQUENCE</scope>
    <source>
        <strain evidence="5">Cailab_2023a</strain>
    </source>
</reference>
<feature type="domain" description="Ig-like" evidence="3">
    <location>
        <begin position="35"/>
        <end position="110"/>
    </location>
</feature>
<dbReference type="SUPFAM" id="SSF49265">
    <property type="entry name" value="Fibronectin type III"/>
    <property type="match status" value="1"/>
</dbReference>
<dbReference type="Pfam" id="PF00041">
    <property type="entry name" value="fn3"/>
    <property type="match status" value="1"/>
</dbReference>
<keyword evidence="1" id="KW-0812">Transmembrane</keyword>
<dbReference type="SUPFAM" id="SSF48726">
    <property type="entry name" value="Immunoglobulin"/>
    <property type="match status" value="1"/>
</dbReference>
<dbReference type="InterPro" id="IPR036179">
    <property type="entry name" value="Ig-like_dom_sf"/>
</dbReference>